<dbReference type="AlphaFoldDB" id="A0A090S859"/>
<dbReference type="OrthoDB" id="9764652at2"/>
<proteinExistence type="predicted"/>
<dbReference type="InterPro" id="IPR051906">
    <property type="entry name" value="TolC-like"/>
</dbReference>
<accession>A0A090S859</accession>
<name>A0A090S859_9VIBR</name>
<evidence type="ECO:0000256" key="1">
    <source>
        <dbReference type="ARBA" id="ARBA00004442"/>
    </source>
</evidence>
<sequence length="489" mass="55607">MNRWIVLLLVNIVGCSVSPEKATKEQIDLHVMQQMSWIETTRVAMDQPITLSDAVILALKHNLEIEQARYKTLIGHTALNNAMLSFLPKVDSNSNRYVRNNEGGAIDVLPPARDKNSSSNTISWSSLDLGQAYLRAHQANNDALIEQQQQRRVMTRIVREVLSAYLDVAAMEEEVMIARDTLNMLDVKLQEARGLEDTDLVDPLLLLQYREQVLQLRVQLQDLEQEFLGTKQDLMTLISAPSVDLPLSHNGLDTLGFSFEDIALSELERFALYHRSDLMESIYQVRNAGLEIKRAWLDAIPNFSIGYSNNYDSDPNLRNNEWFQVDLNLAIKVMELLTLPAKLDELEKKEALEKLTSLANAVAVIGQVRAANIDFQSDRQRLTMQVEREATLQQILTLRSKRLSYELMDELEVYKARVRLIIARVKKAQAHSQYQSSALRMLEQIGVDLFPSTTNVQSDEQLKQVVESWLEALPTRVSTLLSEPHTPLS</sequence>
<evidence type="ECO:0000256" key="4">
    <source>
        <dbReference type="ARBA" id="ARBA00023136"/>
    </source>
</evidence>
<dbReference type="GO" id="GO:0015562">
    <property type="term" value="F:efflux transmembrane transporter activity"/>
    <property type="evidence" value="ECO:0007669"/>
    <property type="project" value="InterPro"/>
</dbReference>
<keyword evidence="2" id="KW-1134">Transmembrane beta strand</keyword>
<keyword evidence="5" id="KW-0998">Cell outer membrane</keyword>
<dbReference type="EMBL" id="BBMR01000015">
    <property type="protein sequence ID" value="GAL22699.1"/>
    <property type="molecule type" value="Genomic_DNA"/>
</dbReference>
<evidence type="ECO:0000256" key="5">
    <source>
        <dbReference type="ARBA" id="ARBA00023237"/>
    </source>
</evidence>
<dbReference type="SUPFAM" id="SSF56954">
    <property type="entry name" value="Outer membrane efflux proteins (OEP)"/>
    <property type="match status" value="1"/>
</dbReference>
<dbReference type="GO" id="GO:1990281">
    <property type="term" value="C:efflux pump complex"/>
    <property type="evidence" value="ECO:0007669"/>
    <property type="project" value="TreeGrafter"/>
</dbReference>
<dbReference type="Proteomes" id="UP000029228">
    <property type="component" value="Unassembled WGS sequence"/>
</dbReference>
<comment type="subcellular location">
    <subcellularLocation>
        <location evidence="1">Cell outer membrane</location>
    </subcellularLocation>
</comment>
<keyword evidence="7" id="KW-1185">Reference proteome</keyword>
<evidence type="ECO:0000256" key="3">
    <source>
        <dbReference type="ARBA" id="ARBA00022692"/>
    </source>
</evidence>
<reference evidence="6 7" key="1">
    <citation type="submission" date="2014-09" db="EMBL/GenBank/DDBJ databases">
        <title>Vibrio maritimus JCM 19235. (C45) whole genome shotgun sequence.</title>
        <authorList>
            <person name="Sawabe T."/>
            <person name="Meirelles P."/>
            <person name="Nakanishi M."/>
            <person name="Sayaka M."/>
            <person name="Hattori M."/>
            <person name="Ohkuma M."/>
        </authorList>
    </citation>
    <scope>NUCLEOTIDE SEQUENCE [LARGE SCALE GENOMIC DNA]</scope>
    <source>
        <strain evidence="7">JCM19235</strain>
    </source>
</reference>
<comment type="caution">
    <text evidence="6">The sequence shown here is derived from an EMBL/GenBank/DDBJ whole genome shotgun (WGS) entry which is preliminary data.</text>
</comment>
<protein>
    <submittedName>
        <fullName evidence="6">Outer membrane protein</fullName>
    </submittedName>
</protein>
<dbReference type="PANTHER" id="PTHR30026:SF20">
    <property type="entry name" value="OUTER MEMBRANE PROTEIN TOLC"/>
    <property type="match status" value="1"/>
</dbReference>
<gene>
    <name evidence="6" type="ORF">JCM19235_4657</name>
</gene>
<evidence type="ECO:0000313" key="7">
    <source>
        <dbReference type="Proteomes" id="UP000029228"/>
    </source>
</evidence>
<keyword evidence="4" id="KW-0472">Membrane</keyword>
<organism evidence="6 7">
    <name type="scientific">Vibrio maritimus</name>
    <dbReference type="NCBI Taxonomy" id="990268"/>
    <lineage>
        <taxon>Bacteria</taxon>
        <taxon>Pseudomonadati</taxon>
        <taxon>Pseudomonadota</taxon>
        <taxon>Gammaproteobacteria</taxon>
        <taxon>Vibrionales</taxon>
        <taxon>Vibrionaceae</taxon>
        <taxon>Vibrio</taxon>
    </lineage>
</organism>
<evidence type="ECO:0000313" key="6">
    <source>
        <dbReference type="EMBL" id="GAL22699.1"/>
    </source>
</evidence>
<dbReference type="Gene3D" id="1.20.1600.10">
    <property type="entry name" value="Outer membrane efflux proteins (OEP)"/>
    <property type="match status" value="1"/>
</dbReference>
<dbReference type="GO" id="GO:0015288">
    <property type="term" value="F:porin activity"/>
    <property type="evidence" value="ECO:0007669"/>
    <property type="project" value="TreeGrafter"/>
</dbReference>
<dbReference type="GO" id="GO:0009279">
    <property type="term" value="C:cell outer membrane"/>
    <property type="evidence" value="ECO:0007669"/>
    <property type="project" value="UniProtKB-SubCell"/>
</dbReference>
<keyword evidence="3" id="KW-0812">Transmembrane</keyword>
<evidence type="ECO:0000256" key="2">
    <source>
        <dbReference type="ARBA" id="ARBA00022452"/>
    </source>
</evidence>
<dbReference type="STRING" id="990268.JCM19235_4657"/>
<dbReference type="PANTHER" id="PTHR30026">
    <property type="entry name" value="OUTER MEMBRANE PROTEIN TOLC"/>
    <property type="match status" value="1"/>
</dbReference>